<protein>
    <submittedName>
        <fullName evidence="1">Uncharacterized protein</fullName>
    </submittedName>
</protein>
<organism evidence="1 2">
    <name type="scientific">Candidatus Beckwithbacteria bacterium RBG_13_42_9</name>
    <dbReference type="NCBI Taxonomy" id="1797457"/>
    <lineage>
        <taxon>Bacteria</taxon>
        <taxon>Candidatus Beckwithiibacteriota</taxon>
    </lineage>
</organism>
<name>A0A1F5E5I6_9BACT</name>
<evidence type="ECO:0000313" key="2">
    <source>
        <dbReference type="Proteomes" id="UP000177006"/>
    </source>
</evidence>
<gene>
    <name evidence="1" type="ORF">A2160_06105</name>
</gene>
<reference evidence="1 2" key="1">
    <citation type="journal article" date="2016" name="Nat. Commun.">
        <title>Thousands of microbial genomes shed light on interconnected biogeochemical processes in an aquifer system.</title>
        <authorList>
            <person name="Anantharaman K."/>
            <person name="Brown C.T."/>
            <person name="Hug L.A."/>
            <person name="Sharon I."/>
            <person name="Castelle C.J."/>
            <person name="Probst A.J."/>
            <person name="Thomas B.C."/>
            <person name="Singh A."/>
            <person name="Wilkins M.J."/>
            <person name="Karaoz U."/>
            <person name="Brodie E.L."/>
            <person name="Williams K.H."/>
            <person name="Hubbard S.S."/>
            <person name="Banfield J.F."/>
        </authorList>
    </citation>
    <scope>NUCLEOTIDE SEQUENCE [LARGE SCALE GENOMIC DNA]</scope>
</reference>
<dbReference type="STRING" id="1797457.A2160_06105"/>
<dbReference type="AlphaFoldDB" id="A0A1F5E5I6"/>
<comment type="caution">
    <text evidence="1">The sequence shown here is derived from an EMBL/GenBank/DDBJ whole genome shotgun (WGS) entry which is preliminary data.</text>
</comment>
<accession>A0A1F5E5I6</accession>
<proteinExistence type="predicted"/>
<dbReference type="Proteomes" id="UP000177006">
    <property type="component" value="Unassembled WGS sequence"/>
</dbReference>
<dbReference type="EMBL" id="MEZK01000020">
    <property type="protein sequence ID" value="OGD62580.1"/>
    <property type="molecule type" value="Genomic_DNA"/>
</dbReference>
<evidence type="ECO:0000313" key="1">
    <source>
        <dbReference type="EMBL" id="OGD62580.1"/>
    </source>
</evidence>
<sequence>MSQHEATRIQMSLPLTAFQALQTLEGVNGDRPAVDFLRIADLGRPSHELEPRVLVQVVPNRQTTERGGAVILMNNDGVKQETQRLLAFVL</sequence>